<evidence type="ECO:0000313" key="1">
    <source>
        <dbReference type="EMBL" id="KAE8140710.1"/>
    </source>
</evidence>
<gene>
    <name evidence="1" type="ORF">BDV38DRAFT_8548</name>
</gene>
<dbReference type="AlphaFoldDB" id="A0A5N6T343"/>
<accession>A0A5N6T343</accession>
<name>A0A5N6T343_ASPPS</name>
<dbReference type="RefSeq" id="XP_031916773.1">
    <property type="nucleotide sequence ID" value="XM_032064047.1"/>
</dbReference>
<sequence length="173" mass="19599">MDDAKRRGCFLSCVAHVRRRVMAIKLNHDLIITTTRYSGNLYFPPPEYHPSPRRIFVSSFDPCPGCQYETEGPLVSPPREEYLMSLVNYFFFHLSNEEKLSNHNDPSIIALQWSSDGAGVGVRNGNGMTSQERHVPSAVGMKQLCGRRVSAYRQPTKVLLVLCMTVECVIYEV</sequence>
<organism evidence="1 2">
    <name type="scientific">Aspergillus pseudotamarii</name>
    <dbReference type="NCBI Taxonomy" id="132259"/>
    <lineage>
        <taxon>Eukaryota</taxon>
        <taxon>Fungi</taxon>
        <taxon>Dikarya</taxon>
        <taxon>Ascomycota</taxon>
        <taxon>Pezizomycotina</taxon>
        <taxon>Eurotiomycetes</taxon>
        <taxon>Eurotiomycetidae</taxon>
        <taxon>Eurotiales</taxon>
        <taxon>Aspergillaceae</taxon>
        <taxon>Aspergillus</taxon>
        <taxon>Aspergillus subgen. Circumdati</taxon>
    </lineage>
</organism>
<reference evidence="1 2" key="1">
    <citation type="submission" date="2019-04" db="EMBL/GenBank/DDBJ databases">
        <title>Friends and foes A comparative genomics study of 23 Aspergillus species from section Flavi.</title>
        <authorList>
            <consortium name="DOE Joint Genome Institute"/>
            <person name="Kjaerbolling I."/>
            <person name="Vesth T."/>
            <person name="Frisvad J.C."/>
            <person name="Nybo J.L."/>
            <person name="Theobald S."/>
            <person name="Kildgaard S."/>
            <person name="Isbrandt T."/>
            <person name="Kuo A."/>
            <person name="Sato A."/>
            <person name="Lyhne E.K."/>
            <person name="Kogle M.E."/>
            <person name="Wiebenga A."/>
            <person name="Kun R.S."/>
            <person name="Lubbers R.J."/>
            <person name="Makela M.R."/>
            <person name="Barry K."/>
            <person name="Chovatia M."/>
            <person name="Clum A."/>
            <person name="Daum C."/>
            <person name="Haridas S."/>
            <person name="He G."/>
            <person name="LaButti K."/>
            <person name="Lipzen A."/>
            <person name="Mondo S."/>
            <person name="Riley R."/>
            <person name="Salamov A."/>
            <person name="Simmons B.A."/>
            <person name="Magnuson J.K."/>
            <person name="Henrissat B."/>
            <person name="Mortensen U.H."/>
            <person name="Larsen T.O."/>
            <person name="Devries R.P."/>
            <person name="Grigoriev I.V."/>
            <person name="Machida M."/>
            <person name="Baker S.E."/>
            <person name="Andersen M.R."/>
        </authorList>
    </citation>
    <scope>NUCLEOTIDE SEQUENCE [LARGE SCALE GENOMIC DNA]</scope>
    <source>
        <strain evidence="1 2">CBS 117625</strain>
    </source>
</reference>
<dbReference type="EMBL" id="ML743560">
    <property type="protein sequence ID" value="KAE8140710.1"/>
    <property type="molecule type" value="Genomic_DNA"/>
</dbReference>
<protein>
    <submittedName>
        <fullName evidence="1">Uncharacterized protein</fullName>
    </submittedName>
</protein>
<dbReference type="Proteomes" id="UP000325672">
    <property type="component" value="Unassembled WGS sequence"/>
</dbReference>
<proteinExistence type="predicted"/>
<evidence type="ECO:0000313" key="2">
    <source>
        <dbReference type="Proteomes" id="UP000325672"/>
    </source>
</evidence>
<dbReference type="GeneID" id="43648257"/>
<keyword evidence="2" id="KW-1185">Reference proteome</keyword>